<name>A0A840SJR1_9RHOB</name>
<organism evidence="2 3">
    <name type="scientific">Amaricoccus macauensis</name>
    <dbReference type="NCBI Taxonomy" id="57001"/>
    <lineage>
        <taxon>Bacteria</taxon>
        <taxon>Pseudomonadati</taxon>
        <taxon>Pseudomonadota</taxon>
        <taxon>Alphaproteobacteria</taxon>
        <taxon>Rhodobacterales</taxon>
        <taxon>Paracoccaceae</taxon>
        <taxon>Amaricoccus</taxon>
    </lineage>
</organism>
<protein>
    <submittedName>
        <fullName evidence="2">Uncharacterized protein YjiS (DUF1127 family)</fullName>
    </submittedName>
</protein>
<dbReference type="AlphaFoldDB" id="A0A840SJR1"/>
<reference evidence="2 3" key="1">
    <citation type="submission" date="2020-08" db="EMBL/GenBank/DDBJ databases">
        <title>Genomic Encyclopedia of Type Strains, Phase IV (KMG-IV): sequencing the most valuable type-strain genomes for metagenomic binning, comparative biology and taxonomic classification.</title>
        <authorList>
            <person name="Goeker M."/>
        </authorList>
    </citation>
    <scope>NUCLEOTIDE SEQUENCE [LARGE SCALE GENOMIC DNA]</scope>
    <source>
        <strain evidence="2 3">DSM 101730</strain>
    </source>
</reference>
<dbReference type="InterPro" id="IPR009506">
    <property type="entry name" value="YjiS-like"/>
</dbReference>
<dbReference type="EMBL" id="JACHFM010000002">
    <property type="protein sequence ID" value="MBB5222157.1"/>
    <property type="molecule type" value="Genomic_DNA"/>
</dbReference>
<evidence type="ECO:0000313" key="2">
    <source>
        <dbReference type="EMBL" id="MBB5222157.1"/>
    </source>
</evidence>
<feature type="domain" description="YjiS-like" evidence="1">
    <location>
        <begin position="29"/>
        <end position="56"/>
    </location>
</feature>
<dbReference type="RefSeq" id="WP_184148568.1">
    <property type="nucleotide sequence ID" value="NZ_JACHFM010000002.1"/>
</dbReference>
<dbReference type="Proteomes" id="UP000549457">
    <property type="component" value="Unassembled WGS sequence"/>
</dbReference>
<dbReference type="Pfam" id="PF06568">
    <property type="entry name" value="YjiS-like"/>
    <property type="match status" value="1"/>
</dbReference>
<proteinExistence type="predicted"/>
<evidence type="ECO:0000313" key="3">
    <source>
        <dbReference type="Proteomes" id="UP000549457"/>
    </source>
</evidence>
<comment type="caution">
    <text evidence="2">The sequence shown here is derived from an EMBL/GenBank/DDBJ whole genome shotgun (WGS) entry which is preliminary data.</text>
</comment>
<accession>A0A840SJR1</accession>
<keyword evidence="3" id="KW-1185">Reference proteome</keyword>
<evidence type="ECO:0000259" key="1">
    <source>
        <dbReference type="Pfam" id="PF06568"/>
    </source>
</evidence>
<sequence length="72" mass="8186">MRAPARSNGIVHPIRWLRGYLSDAECVHERRRSAQHLSTLSDQILADIGLSRADAELLARNPDVLPDRLRRC</sequence>
<gene>
    <name evidence="2" type="ORF">HNP73_002093</name>
</gene>